<evidence type="ECO:0000256" key="1">
    <source>
        <dbReference type="SAM" id="Phobius"/>
    </source>
</evidence>
<proteinExistence type="predicted"/>
<name>A0ABS4TJH0_9PSEU</name>
<gene>
    <name evidence="2" type="ORF">JOF56_004947</name>
</gene>
<reference evidence="2 3" key="1">
    <citation type="submission" date="2021-03" db="EMBL/GenBank/DDBJ databases">
        <title>Sequencing the genomes of 1000 actinobacteria strains.</title>
        <authorList>
            <person name="Klenk H.-P."/>
        </authorList>
    </citation>
    <scope>NUCLEOTIDE SEQUENCE [LARGE SCALE GENOMIC DNA]</scope>
    <source>
        <strain evidence="2 3">DSM 46670</strain>
    </source>
</reference>
<evidence type="ECO:0000313" key="2">
    <source>
        <dbReference type="EMBL" id="MBP2324562.1"/>
    </source>
</evidence>
<keyword evidence="1" id="KW-0812">Transmembrane</keyword>
<keyword evidence="1" id="KW-0472">Membrane</keyword>
<dbReference type="RefSeq" id="WP_209641887.1">
    <property type="nucleotide sequence ID" value="NZ_JAGINW010000001.1"/>
</dbReference>
<comment type="caution">
    <text evidence="2">The sequence shown here is derived from an EMBL/GenBank/DDBJ whole genome shotgun (WGS) entry which is preliminary data.</text>
</comment>
<dbReference type="InterPro" id="IPR015943">
    <property type="entry name" value="WD40/YVTN_repeat-like_dom_sf"/>
</dbReference>
<feature type="transmembrane region" description="Helical" evidence="1">
    <location>
        <begin position="20"/>
        <end position="43"/>
    </location>
</feature>
<dbReference type="Proteomes" id="UP001519332">
    <property type="component" value="Unassembled WGS sequence"/>
</dbReference>
<dbReference type="InterPro" id="IPR011047">
    <property type="entry name" value="Quinoprotein_ADH-like_sf"/>
</dbReference>
<accession>A0ABS4TJH0</accession>
<dbReference type="SUPFAM" id="SSF50998">
    <property type="entry name" value="Quinoprotein alcohol dehydrogenase-like"/>
    <property type="match status" value="1"/>
</dbReference>
<dbReference type="EMBL" id="JAGINW010000001">
    <property type="protein sequence ID" value="MBP2324562.1"/>
    <property type="molecule type" value="Genomic_DNA"/>
</dbReference>
<organism evidence="2 3">
    <name type="scientific">Kibdelosporangium banguiense</name>
    <dbReference type="NCBI Taxonomy" id="1365924"/>
    <lineage>
        <taxon>Bacteria</taxon>
        <taxon>Bacillati</taxon>
        <taxon>Actinomycetota</taxon>
        <taxon>Actinomycetes</taxon>
        <taxon>Pseudonocardiales</taxon>
        <taxon>Pseudonocardiaceae</taxon>
        <taxon>Kibdelosporangium</taxon>
    </lineage>
</organism>
<dbReference type="NCBIfam" id="NF041516">
    <property type="entry name" value="PA2928_fam"/>
    <property type="match status" value="1"/>
</dbReference>
<dbReference type="InterPro" id="IPR048161">
    <property type="entry name" value="PA2928-like"/>
</dbReference>
<sequence length="346" mass="36243">MNYTLPVAPYESPRPRRRRFPVLFFVPFLIVGFMLFGVSYLAFPEPDVEVQPGVGVTKAGGREIVLVPYARHGVRGMFQLIFRDMFQVRLAAADAGTGEVLWDTQLSDELIWEASVLAAGERYVYLATDSGLTVLDVRDGSLVDGLPSPLVAARSAYGYDAQNRQIMALNTQGAVLAIRLDALSAAPAEPQAAAAWAQTLSAERHIASPPSAIAAEATLAAGERLKLHQLALGSVLVRVAADGKETPVNGTVFHRAAIVVDGPAAAGGQYALIKHSASVNDTSTVLTAVSLETGTVTGSLTIGAPERAVALPNGMTAVVTDSGFATVGTDGRVTALPIGATDFFGN</sequence>
<keyword evidence="1" id="KW-1133">Transmembrane helix</keyword>
<dbReference type="Gene3D" id="2.130.10.10">
    <property type="entry name" value="YVTN repeat-like/Quinoprotein amine dehydrogenase"/>
    <property type="match status" value="1"/>
</dbReference>
<protein>
    <submittedName>
        <fullName evidence="2">Uncharacterized protein</fullName>
    </submittedName>
</protein>
<evidence type="ECO:0000313" key="3">
    <source>
        <dbReference type="Proteomes" id="UP001519332"/>
    </source>
</evidence>
<keyword evidence="3" id="KW-1185">Reference proteome</keyword>